<dbReference type="InterPro" id="IPR044925">
    <property type="entry name" value="His-Me_finger_sf"/>
</dbReference>
<dbReference type="Proteomes" id="UP000285794">
    <property type="component" value="Unassembled WGS sequence"/>
</dbReference>
<keyword evidence="6" id="KW-1185">Reference proteome</keyword>
<evidence type="ECO:0000313" key="5">
    <source>
        <dbReference type="EMBL" id="RRG24594.1"/>
    </source>
</evidence>
<evidence type="ECO:0000256" key="1">
    <source>
        <dbReference type="ARBA" id="ARBA00006429"/>
    </source>
</evidence>
<feature type="chain" id="PRO_5019450860" evidence="4">
    <location>
        <begin position="19"/>
        <end position="275"/>
    </location>
</feature>
<evidence type="ECO:0000256" key="2">
    <source>
        <dbReference type="ARBA" id="ARBA00022722"/>
    </source>
</evidence>
<feature type="signal peptide" evidence="4">
    <location>
        <begin position="1"/>
        <end position="18"/>
    </location>
</feature>
<dbReference type="AlphaFoldDB" id="A0A425Y8E7"/>
<sequence length="275" mass="31102">MRKILLILLIASFTFSCGDSNSDNEIKPNEFATAYSGYYKSLTGYEQSDLKTALHNIIKGHIELEYTDNSSDMDVWRALEQTDEDPNNSDHVILLYLGTSIPKANKAKNNQGDYWNREHVWAKSRGFGGSPSTSKPASVDLHHLRPADATVNSARGNKWFDNGGNVHSEAKECRTDSDSWEPRDAVKGDIARMLFYMAVCYEGENGNPDLELTNNPLDNEDPNHGILSTLLEWHKLDPVDAFETKRNETIYSIQGNRNPFIDFPDFANYIFVENK</sequence>
<reference evidence="5 6" key="1">
    <citation type="submission" date="2018-07" db="EMBL/GenBank/DDBJ databases">
        <title>Draft genome sequence of Ancylomarina sp. M1P.</title>
        <authorList>
            <person name="Yadav S."/>
            <person name="Villanueva L."/>
            <person name="Damste J.S.S."/>
        </authorList>
    </citation>
    <scope>NUCLEOTIDE SEQUENCE [LARGE SCALE GENOMIC DNA]</scope>
    <source>
        <strain evidence="5 6">M1P</strain>
    </source>
</reference>
<evidence type="ECO:0000256" key="3">
    <source>
        <dbReference type="ARBA" id="ARBA00022801"/>
    </source>
</evidence>
<dbReference type="RefSeq" id="WP_125028957.1">
    <property type="nucleotide sequence ID" value="NZ_JAPXVP010000001.1"/>
</dbReference>
<keyword evidence="4" id="KW-0732">Signal</keyword>
<dbReference type="PANTHER" id="PTHR33607">
    <property type="entry name" value="ENDONUCLEASE-1"/>
    <property type="match status" value="1"/>
</dbReference>
<keyword evidence="2" id="KW-0540">Nuclease</keyword>
<dbReference type="GO" id="GO:0004518">
    <property type="term" value="F:nuclease activity"/>
    <property type="evidence" value="ECO:0007669"/>
    <property type="project" value="UniProtKB-KW"/>
</dbReference>
<evidence type="ECO:0000256" key="4">
    <source>
        <dbReference type="SAM" id="SignalP"/>
    </source>
</evidence>
<name>A0A425Y8E7_9BACT</name>
<dbReference type="Pfam" id="PF04231">
    <property type="entry name" value="Endonuclease_1"/>
    <property type="match status" value="1"/>
</dbReference>
<accession>A0A425Y8E7</accession>
<dbReference type="SUPFAM" id="SSF54060">
    <property type="entry name" value="His-Me finger endonucleases"/>
    <property type="match status" value="1"/>
</dbReference>
<comment type="caution">
    <text evidence="5">The sequence shown here is derived from an EMBL/GenBank/DDBJ whole genome shotgun (WGS) entry which is preliminary data.</text>
</comment>
<proteinExistence type="inferred from homology"/>
<protein>
    <submittedName>
        <fullName evidence="5">Ribonuclease</fullName>
    </submittedName>
</protein>
<organism evidence="5 6">
    <name type="scientific">Ancylomarina euxinus</name>
    <dbReference type="NCBI Taxonomy" id="2283627"/>
    <lineage>
        <taxon>Bacteria</taxon>
        <taxon>Pseudomonadati</taxon>
        <taxon>Bacteroidota</taxon>
        <taxon>Bacteroidia</taxon>
        <taxon>Marinilabiliales</taxon>
        <taxon>Marinifilaceae</taxon>
        <taxon>Ancylomarina</taxon>
    </lineage>
</organism>
<keyword evidence="3" id="KW-0378">Hydrolase</keyword>
<dbReference type="EMBL" id="QQWG01000001">
    <property type="protein sequence ID" value="RRG24594.1"/>
    <property type="molecule type" value="Genomic_DNA"/>
</dbReference>
<gene>
    <name evidence="5" type="ORF">DWB61_00840</name>
</gene>
<dbReference type="InterPro" id="IPR007346">
    <property type="entry name" value="Endonuclease-I"/>
</dbReference>
<dbReference type="PROSITE" id="PS51257">
    <property type="entry name" value="PROKAR_LIPOPROTEIN"/>
    <property type="match status" value="1"/>
</dbReference>
<dbReference type="GO" id="GO:0016787">
    <property type="term" value="F:hydrolase activity"/>
    <property type="evidence" value="ECO:0007669"/>
    <property type="project" value="UniProtKB-KW"/>
</dbReference>
<evidence type="ECO:0000313" key="6">
    <source>
        <dbReference type="Proteomes" id="UP000285794"/>
    </source>
</evidence>
<comment type="similarity">
    <text evidence="1">Belongs to the EndA/NucM nuclease family.</text>
</comment>
<dbReference type="OrthoDB" id="9770276at2"/>
<dbReference type="PANTHER" id="PTHR33607:SF2">
    <property type="entry name" value="ENDONUCLEASE-1"/>
    <property type="match status" value="1"/>
</dbReference>